<comment type="caution">
    <text evidence="2">The sequence shown here is derived from an EMBL/GenBank/DDBJ whole genome shotgun (WGS) entry which is preliminary data.</text>
</comment>
<evidence type="ECO:0000313" key="2">
    <source>
        <dbReference type="EMBL" id="EHO11058.1"/>
    </source>
</evidence>
<feature type="signal peptide" evidence="1">
    <location>
        <begin position="1"/>
        <end position="20"/>
    </location>
</feature>
<organism evidence="2 3">
    <name type="scientific">Myroides odoratimimus CIP 101113</name>
    <dbReference type="NCBI Taxonomy" id="883154"/>
    <lineage>
        <taxon>Bacteria</taxon>
        <taxon>Pseudomonadati</taxon>
        <taxon>Bacteroidota</taxon>
        <taxon>Flavobacteriia</taxon>
        <taxon>Flavobacteriales</taxon>
        <taxon>Flavobacteriaceae</taxon>
        <taxon>Myroides</taxon>
    </lineage>
</organism>
<sequence length="99" mass="10746">MKKLFFVAIAFATFSGSALASDVNALFTIKSSTHLSLDQDPNAGLVYAYLVRLADGWEVYVQGYECAVEFAQQRGGTIVGGKYMKGHQAMMCLTGPEEL</sequence>
<evidence type="ECO:0000256" key="1">
    <source>
        <dbReference type="SAM" id="SignalP"/>
    </source>
</evidence>
<feature type="chain" id="PRO_5043371382" evidence="1">
    <location>
        <begin position="21"/>
        <end position="99"/>
    </location>
</feature>
<dbReference type="RefSeq" id="WP_006263753.1">
    <property type="nucleotide sequence ID" value="NZ_JH590837.1"/>
</dbReference>
<accession>A0AAV3F2D7</accession>
<gene>
    <name evidence="2" type="ORF">HMPREF9715_02142</name>
</gene>
<evidence type="ECO:0000313" key="3">
    <source>
        <dbReference type="Proteomes" id="UP000004834"/>
    </source>
</evidence>
<dbReference type="AlphaFoldDB" id="A0AAV3F2D7"/>
<proteinExistence type="predicted"/>
<dbReference type="EMBL" id="AGEE01000023">
    <property type="protein sequence ID" value="EHO11058.1"/>
    <property type="molecule type" value="Genomic_DNA"/>
</dbReference>
<name>A0AAV3F2D7_9FLAO</name>
<protein>
    <submittedName>
        <fullName evidence="2">Uncharacterized protein</fullName>
    </submittedName>
</protein>
<keyword evidence="1" id="KW-0732">Signal</keyword>
<reference evidence="2 3" key="1">
    <citation type="submission" date="2011-11" db="EMBL/GenBank/DDBJ databases">
        <title>The Genome Sequence of Myroides odoratimimus CIP 101113.</title>
        <authorList>
            <person name="Earl A."/>
            <person name="Ward D."/>
            <person name="Feldgarden M."/>
            <person name="Gevers D."/>
            <person name="Huys G."/>
            <person name="Young S.K."/>
            <person name="Zeng Q."/>
            <person name="Gargeya S."/>
            <person name="Fitzgerald M."/>
            <person name="Haas B."/>
            <person name="Abouelleil A."/>
            <person name="Alvarado L."/>
            <person name="Arachchi H.M."/>
            <person name="Berlin A."/>
            <person name="Brown A."/>
            <person name="Chapman S.B."/>
            <person name="Chen Z."/>
            <person name="Dunbar C."/>
            <person name="Freedman E."/>
            <person name="Gearin G."/>
            <person name="Goldberg J."/>
            <person name="Griggs A."/>
            <person name="Gujja S."/>
            <person name="Heiman D."/>
            <person name="Howarth C."/>
            <person name="Larson L."/>
            <person name="Lui A."/>
            <person name="MacDonald P.J.P."/>
            <person name="Montmayeur A."/>
            <person name="Murphy C."/>
            <person name="Neiman D."/>
            <person name="Pearson M."/>
            <person name="Priest M."/>
            <person name="Roberts A."/>
            <person name="Saif S."/>
            <person name="Shea T."/>
            <person name="Shenoy N."/>
            <person name="Sisk P."/>
            <person name="Stolte C."/>
            <person name="Sykes S."/>
            <person name="Wortman J."/>
            <person name="Nusbaum C."/>
            <person name="Birren B."/>
        </authorList>
    </citation>
    <scope>NUCLEOTIDE SEQUENCE [LARGE SCALE GENOMIC DNA]</scope>
    <source>
        <strain evidence="2 3">CIP 101113</strain>
    </source>
</reference>
<dbReference type="Proteomes" id="UP000004834">
    <property type="component" value="Unassembled WGS sequence"/>
</dbReference>